<dbReference type="PANTHER" id="PTHR13285:SF23">
    <property type="entry name" value="TEICHOIC ACID D-ALANYLTRANSFERASE"/>
    <property type="match status" value="1"/>
</dbReference>
<dbReference type="RefSeq" id="WP_081560325.1">
    <property type="nucleotide sequence ID" value="NZ_CP060692.1"/>
</dbReference>
<keyword evidence="3" id="KW-1133">Transmembrane helix</keyword>
<accession>A0A1V9VDT8</accession>
<gene>
    <name evidence="5" type="ORF">AS859_01660</name>
</gene>
<dbReference type="Proteomes" id="UP000192599">
    <property type="component" value="Unassembled WGS sequence"/>
</dbReference>
<proteinExistence type="predicted"/>
<protein>
    <submittedName>
        <fullName evidence="5">D-alanyl transfer protein</fullName>
    </submittedName>
</protein>
<organism evidence="5 6">
    <name type="scientific">Aliarcobacter cryaerophilus</name>
    <dbReference type="NCBI Taxonomy" id="28198"/>
    <lineage>
        <taxon>Bacteria</taxon>
        <taxon>Pseudomonadati</taxon>
        <taxon>Campylobacterota</taxon>
        <taxon>Epsilonproteobacteria</taxon>
        <taxon>Campylobacterales</taxon>
        <taxon>Arcobacteraceae</taxon>
        <taxon>Aliarcobacter</taxon>
    </lineage>
</organism>
<dbReference type="InterPro" id="IPR004299">
    <property type="entry name" value="MBOAT_fam"/>
</dbReference>
<sequence>MYDFFPFSGVGFFIISFSFILFLHIFKNILSKFISYKMVIFIAVVVYISFAIPDSYLIFLLLIYTYVIYYIFVKNGYKETLFAMIVIAFPMMLHKIDLENPMFKIIGISYITFRTIQAIVDSHNYGKLSFFEFTSFLLFPTTLLAGPIDRSYRFQEDLQKGYENLTLANILKGWEILVVGVLFKFVFAKLVTMYWLGKIDENSILFFDMANSAYAYTTYLFFDFAGYSAMAVGLSIMMGIFVPMNFNHPYLAPNPQDFWRRFHITLGSWLTDYFFKPLYKYLHNFDFLKKRKLLIQNIAITCTFLLMGVWNGLNWYFIFSGFLFGIYSSIHNSYVLYVKKGGYDYFSFFPDIISINLKRFLMINAAVFALYFFSGRVPL</sequence>
<evidence type="ECO:0000256" key="4">
    <source>
        <dbReference type="ARBA" id="ARBA00023136"/>
    </source>
</evidence>
<comment type="subcellular location">
    <subcellularLocation>
        <location evidence="1">Membrane</location>
        <topology evidence="1">Multi-pass membrane protein</topology>
    </subcellularLocation>
</comment>
<dbReference type="PANTHER" id="PTHR13285">
    <property type="entry name" value="ACYLTRANSFERASE"/>
    <property type="match status" value="1"/>
</dbReference>
<dbReference type="Pfam" id="PF03062">
    <property type="entry name" value="MBOAT"/>
    <property type="match status" value="1"/>
</dbReference>
<evidence type="ECO:0000313" key="5">
    <source>
        <dbReference type="EMBL" id="OQR42094.1"/>
    </source>
</evidence>
<reference evidence="5 6" key="1">
    <citation type="submission" date="2017-04" db="EMBL/GenBank/DDBJ databases">
        <title>Accumulation and expression of multiple antibiotic resistance genes in Arcobacter cryaerophilus that thrives in sewage.</title>
        <authorList>
            <person name="Millar J.A."/>
            <person name="Raghavan R."/>
        </authorList>
    </citation>
    <scope>NUCLEOTIDE SEQUENCE [LARGE SCALE GENOMIC DNA]</scope>
    <source>
        <strain evidence="5 6">AZT-1</strain>
    </source>
</reference>
<dbReference type="GO" id="GO:0016746">
    <property type="term" value="F:acyltransferase activity"/>
    <property type="evidence" value="ECO:0007669"/>
    <property type="project" value="TreeGrafter"/>
</dbReference>
<keyword evidence="2" id="KW-0812">Transmembrane</keyword>
<evidence type="ECO:0000313" key="6">
    <source>
        <dbReference type="Proteomes" id="UP000192599"/>
    </source>
</evidence>
<comment type="caution">
    <text evidence="5">The sequence shown here is derived from an EMBL/GenBank/DDBJ whole genome shotgun (WGS) entry which is preliminary data.</text>
</comment>
<dbReference type="GO" id="GO:0016020">
    <property type="term" value="C:membrane"/>
    <property type="evidence" value="ECO:0007669"/>
    <property type="project" value="UniProtKB-SubCell"/>
</dbReference>
<evidence type="ECO:0000256" key="1">
    <source>
        <dbReference type="ARBA" id="ARBA00004141"/>
    </source>
</evidence>
<dbReference type="InterPro" id="IPR051085">
    <property type="entry name" value="MB_O-acyltransferase"/>
</dbReference>
<keyword evidence="4" id="KW-0472">Membrane</keyword>
<dbReference type="AlphaFoldDB" id="A0A1V9VDT8"/>
<name>A0A1V9VDT8_9BACT</name>
<evidence type="ECO:0000256" key="3">
    <source>
        <dbReference type="ARBA" id="ARBA00022989"/>
    </source>
</evidence>
<dbReference type="EMBL" id="LNTC01000010">
    <property type="protein sequence ID" value="OQR42094.1"/>
    <property type="molecule type" value="Genomic_DNA"/>
</dbReference>
<evidence type="ECO:0000256" key="2">
    <source>
        <dbReference type="ARBA" id="ARBA00022692"/>
    </source>
</evidence>